<organism evidence="1">
    <name type="scientific">Edafosvirus sp</name>
    <dbReference type="NCBI Taxonomy" id="2487765"/>
    <lineage>
        <taxon>Viruses</taxon>
        <taxon>Varidnaviria</taxon>
        <taxon>Bamfordvirae</taxon>
        <taxon>Nucleocytoviricota</taxon>
        <taxon>Megaviricetes</taxon>
        <taxon>Imitervirales</taxon>
        <taxon>Mimiviridae</taxon>
        <taxon>Klosneuvirinae</taxon>
    </lineage>
</organism>
<reference evidence="1" key="1">
    <citation type="submission" date="2018-10" db="EMBL/GenBank/DDBJ databases">
        <title>Hidden diversity of soil giant viruses.</title>
        <authorList>
            <person name="Schulz F."/>
            <person name="Alteio L."/>
            <person name="Goudeau D."/>
            <person name="Ryan E.M."/>
            <person name="Malmstrom R.R."/>
            <person name="Blanchard J."/>
            <person name="Woyke T."/>
        </authorList>
    </citation>
    <scope>NUCLEOTIDE SEQUENCE</scope>
    <source>
        <strain evidence="1">EDV1</strain>
    </source>
</reference>
<gene>
    <name evidence="1" type="ORF">Edafosvirus37_13</name>
</gene>
<protein>
    <submittedName>
        <fullName evidence="1">Uncharacterized protein</fullName>
    </submittedName>
</protein>
<name>A0A3G4ZZR2_9VIRU</name>
<proteinExistence type="predicted"/>
<evidence type="ECO:0000313" key="1">
    <source>
        <dbReference type="EMBL" id="AYV78839.1"/>
    </source>
</evidence>
<accession>A0A3G4ZZR2</accession>
<dbReference type="EMBL" id="MK072102">
    <property type="protein sequence ID" value="AYV78839.1"/>
    <property type="molecule type" value="Genomic_DNA"/>
</dbReference>
<sequence>MAIPALQNPEINNVLIFFGQVNFLLFMIHRVTPNIIHNWNELNIKIKYKDS</sequence>